<feature type="domain" description="Protein FecR C-terminal" evidence="2">
    <location>
        <begin position="316"/>
        <end position="382"/>
    </location>
</feature>
<dbReference type="PANTHER" id="PTHR30273:SF2">
    <property type="entry name" value="PROTEIN FECR"/>
    <property type="match status" value="1"/>
</dbReference>
<dbReference type="PIRSF" id="PIRSF018266">
    <property type="entry name" value="FecR"/>
    <property type="match status" value="1"/>
</dbReference>
<dbReference type="RefSeq" id="WP_186774611.1">
    <property type="nucleotide sequence ID" value="NZ_VOHS01000078.1"/>
</dbReference>
<evidence type="ECO:0000313" key="3">
    <source>
        <dbReference type="EMBL" id="TWV90915.1"/>
    </source>
</evidence>
<reference evidence="3 4" key="1">
    <citation type="submission" date="2019-08" db="EMBL/GenBank/DDBJ databases">
        <title>Whole genome sequencing of chitin degrading bacteria Chitinophaga pinensis YS16.</title>
        <authorList>
            <person name="Singh R.P."/>
            <person name="Manchanda G."/>
            <person name="Maurya I.K."/>
            <person name="Joshi N.K."/>
            <person name="Srivastava A.K."/>
        </authorList>
    </citation>
    <scope>NUCLEOTIDE SEQUENCE [LARGE SCALE GENOMIC DNA]</scope>
    <source>
        <strain evidence="3 4">YS-16</strain>
    </source>
</reference>
<feature type="domain" description="FecR protein" evidence="1">
    <location>
        <begin position="185"/>
        <end position="272"/>
    </location>
</feature>
<sequence length="384" mass="42558">MNAFVMTKEELLLLTEKIVSGTATDEELIQYNRLFNAFRAPTEWDETVLGNRQMLGDTIRERIQAVIDRPAARVVPFRWRRWAIAASMAILLSGGYYYYRTLQHPVLAPQAERFKNDVAAPAGNHAVLTLSNGTKILLDSTGNGPLAMQGNVNISMNANGQVVYNGADNTSTTNTIEVPPGSQPVAIVLADDTKVWIDAASALTYPTAFSGNERTVTITGQAYFEVAANSRKPFKVKNGIDQSTIEVLGTSFNVKAFGPDKKTATTLFSGAIAISTTNARQLLHPGEQAVVNNERTIQITTGADIREVLAWKEGLFYFNGKDIPTIMTELQRYYNIEVEYQTNVNDEFIARIPRDVPVSQLLNLLEMTNLVHFRIEGRKVIVIR</sequence>
<dbReference type="InterPro" id="IPR032508">
    <property type="entry name" value="FecR_C"/>
</dbReference>
<dbReference type="Proteomes" id="UP000318815">
    <property type="component" value="Unassembled WGS sequence"/>
</dbReference>
<protein>
    <submittedName>
        <fullName evidence="3">DUF4974 domain-containing protein</fullName>
    </submittedName>
</protein>
<proteinExistence type="predicted"/>
<evidence type="ECO:0000313" key="4">
    <source>
        <dbReference type="Proteomes" id="UP000318815"/>
    </source>
</evidence>
<comment type="caution">
    <text evidence="3">The sequence shown here is derived from an EMBL/GenBank/DDBJ whole genome shotgun (WGS) entry which is preliminary data.</text>
</comment>
<dbReference type="InterPro" id="IPR012373">
    <property type="entry name" value="Ferrdict_sens_TM"/>
</dbReference>
<dbReference type="GO" id="GO:0016989">
    <property type="term" value="F:sigma factor antagonist activity"/>
    <property type="evidence" value="ECO:0007669"/>
    <property type="project" value="TreeGrafter"/>
</dbReference>
<dbReference type="InterPro" id="IPR006860">
    <property type="entry name" value="FecR"/>
</dbReference>
<dbReference type="AlphaFoldDB" id="A0A5C6LKN0"/>
<gene>
    <name evidence="3" type="ORF">FEF09_29125</name>
</gene>
<accession>A0A5C6LKN0</accession>
<dbReference type="Pfam" id="PF16344">
    <property type="entry name" value="FecR_C"/>
    <property type="match status" value="1"/>
</dbReference>
<keyword evidence="4" id="KW-1185">Reference proteome</keyword>
<dbReference type="EMBL" id="VOHS01000078">
    <property type="protein sequence ID" value="TWV90915.1"/>
    <property type="molecule type" value="Genomic_DNA"/>
</dbReference>
<dbReference type="PANTHER" id="PTHR30273">
    <property type="entry name" value="PERIPLASMIC SIGNAL SENSOR AND SIGMA FACTOR ACTIVATOR FECR-RELATED"/>
    <property type="match status" value="1"/>
</dbReference>
<dbReference type="Gene3D" id="3.55.50.30">
    <property type="match status" value="1"/>
</dbReference>
<evidence type="ECO:0000259" key="1">
    <source>
        <dbReference type="Pfam" id="PF04773"/>
    </source>
</evidence>
<name>A0A5C6LKN0_9BACT</name>
<organism evidence="3 4">
    <name type="scientific">Chitinophaga pinensis</name>
    <dbReference type="NCBI Taxonomy" id="79329"/>
    <lineage>
        <taxon>Bacteria</taxon>
        <taxon>Pseudomonadati</taxon>
        <taxon>Bacteroidota</taxon>
        <taxon>Chitinophagia</taxon>
        <taxon>Chitinophagales</taxon>
        <taxon>Chitinophagaceae</taxon>
        <taxon>Chitinophaga</taxon>
    </lineage>
</organism>
<dbReference type="Pfam" id="PF04773">
    <property type="entry name" value="FecR"/>
    <property type="match status" value="1"/>
</dbReference>
<evidence type="ECO:0000259" key="2">
    <source>
        <dbReference type="Pfam" id="PF16344"/>
    </source>
</evidence>
<dbReference type="Gene3D" id="2.60.120.1440">
    <property type="match status" value="1"/>
</dbReference>